<dbReference type="EMBL" id="CP001087">
    <property type="protein sequence ID" value="ACN14162.1"/>
    <property type="molecule type" value="Genomic_DNA"/>
</dbReference>
<evidence type="ECO:0000313" key="2">
    <source>
        <dbReference type="EMBL" id="ACN14162.1"/>
    </source>
</evidence>
<name>C0QL76_DESAH</name>
<keyword evidence="3" id="KW-1185">Reference proteome</keyword>
<dbReference type="SUPFAM" id="SSF55729">
    <property type="entry name" value="Acyl-CoA N-acyltransferases (Nat)"/>
    <property type="match status" value="1"/>
</dbReference>
<organism evidence="2 3">
    <name type="scientific">Desulforapulum autotrophicum (strain ATCC 43914 / DSM 3382 / VKM B-1955 / HRM2)</name>
    <name type="common">Desulfobacterium autotrophicum</name>
    <dbReference type="NCBI Taxonomy" id="177437"/>
    <lineage>
        <taxon>Bacteria</taxon>
        <taxon>Pseudomonadati</taxon>
        <taxon>Thermodesulfobacteriota</taxon>
        <taxon>Desulfobacteria</taxon>
        <taxon>Desulfobacterales</taxon>
        <taxon>Desulfobacteraceae</taxon>
        <taxon>Desulforapulum</taxon>
    </lineage>
</organism>
<dbReference type="Pfam" id="PF13480">
    <property type="entry name" value="Acetyltransf_6"/>
    <property type="match status" value="1"/>
</dbReference>
<protein>
    <submittedName>
        <fullName evidence="2">Cellulose biosynthesis protein CelD</fullName>
    </submittedName>
</protein>
<dbReference type="eggNOG" id="COG5653">
    <property type="taxonomic scope" value="Bacteria"/>
</dbReference>
<dbReference type="InterPro" id="IPR016181">
    <property type="entry name" value="Acyl_CoA_acyltransferase"/>
</dbReference>
<dbReference type="KEGG" id="dat:HRM2_10500"/>
<reference evidence="2 3" key="1">
    <citation type="journal article" date="2009" name="Environ. Microbiol.">
        <title>Genome sequence of Desulfobacterium autotrophicum HRM2, a marine sulfate reducer oxidizing organic carbon completely to carbon dioxide.</title>
        <authorList>
            <person name="Strittmatter A.W."/>
            <person name="Liesegang H."/>
            <person name="Rabus R."/>
            <person name="Decker I."/>
            <person name="Amann J."/>
            <person name="Andres S."/>
            <person name="Henne A."/>
            <person name="Fricke W.F."/>
            <person name="Martinez-Arias R."/>
            <person name="Bartels D."/>
            <person name="Goesmann A."/>
            <person name="Krause L."/>
            <person name="Puehler A."/>
            <person name="Klenk H.P."/>
            <person name="Richter M."/>
            <person name="Schuler M."/>
            <person name="Gloeckner F.O."/>
            <person name="Meyerdierks A."/>
            <person name="Gottschalk G."/>
            <person name="Amann R."/>
        </authorList>
    </citation>
    <scope>NUCLEOTIDE SEQUENCE [LARGE SCALE GENOMIC DNA]</scope>
    <source>
        <strain evidence="3">ATCC 43914 / DSM 3382 / HRM2</strain>
    </source>
</reference>
<evidence type="ECO:0000259" key="1">
    <source>
        <dbReference type="Pfam" id="PF13480"/>
    </source>
</evidence>
<dbReference type="STRING" id="177437.HRM2_10500"/>
<dbReference type="OrthoDB" id="5417338at2"/>
<dbReference type="HOGENOM" id="CLU_893501_0_0_7"/>
<evidence type="ECO:0000313" key="3">
    <source>
        <dbReference type="Proteomes" id="UP000000442"/>
    </source>
</evidence>
<dbReference type="AlphaFoldDB" id="C0QL76"/>
<dbReference type="InterPro" id="IPR038740">
    <property type="entry name" value="BioF2-like_GNAT_dom"/>
</dbReference>
<sequence>MKISVYEDPEECRFVWEKAWPAKGLFDLWEVRSCFHDAFLRPLSFHVVEGNQKIMGFLPLCWDGEENKYIQFPGETWHGKTWLEQNRIIARTPEVFERLVDSVPGSVHLRYLVQNPLFCRMDQVTPDELGYLFFPRLYDFSFESYWQSFSGKMRKKLRAELKKFDTRKVTYRFNRLDDLDQMLRMNMAAFGENSYFRDSRFHYAFENLSALLHKKGMLRITTVLVDGDIAAVDMGALWNNSYTLLAGATNPEFPGVAKLINFHHMDRSCKEKIETVDFLCGDFNWKSRFNLTPVPLYQLNMEKHSARYYGEFQEMAVACA</sequence>
<accession>C0QL76</accession>
<dbReference type="Proteomes" id="UP000000442">
    <property type="component" value="Chromosome"/>
</dbReference>
<proteinExistence type="predicted"/>
<dbReference type="Gene3D" id="3.40.630.30">
    <property type="match status" value="1"/>
</dbReference>
<gene>
    <name evidence="2" type="ordered locus">HRM2_10500</name>
</gene>
<dbReference type="RefSeq" id="WP_015902951.1">
    <property type="nucleotide sequence ID" value="NC_012108.1"/>
</dbReference>
<feature type="domain" description="BioF2-like acetyltransferase" evidence="1">
    <location>
        <begin position="152"/>
        <end position="287"/>
    </location>
</feature>